<dbReference type="SUPFAM" id="SSF50022">
    <property type="entry name" value="ISP domain"/>
    <property type="match status" value="1"/>
</dbReference>
<name>A0A5B9E1T9_9GAMM</name>
<keyword evidence="3" id="KW-0408">Iron</keyword>
<dbReference type="InterPro" id="IPR017941">
    <property type="entry name" value="Rieske_2Fe-2S"/>
</dbReference>
<dbReference type="CDD" id="cd03467">
    <property type="entry name" value="Rieske"/>
    <property type="match status" value="1"/>
</dbReference>
<keyword evidence="2" id="KW-0479">Metal-binding</keyword>
<dbReference type="Gene3D" id="2.102.10.10">
    <property type="entry name" value="Rieske [2Fe-2S] iron-sulphur domain"/>
    <property type="match status" value="1"/>
</dbReference>
<dbReference type="Pfam" id="PF00355">
    <property type="entry name" value="Rieske"/>
    <property type="match status" value="1"/>
</dbReference>
<keyword evidence="4" id="KW-0411">Iron-sulfur</keyword>
<dbReference type="GO" id="GO:0046872">
    <property type="term" value="F:metal ion binding"/>
    <property type="evidence" value="ECO:0007669"/>
    <property type="project" value="UniProtKB-KW"/>
</dbReference>
<dbReference type="GO" id="GO:0051537">
    <property type="term" value="F:2 iron, 2 sulfur cluster binding"/>
    <property type="evidence" value="ECO:0007669"/>
    <property type="project" value="UniProtKB-KW"/>
</dbReference>
<evidence type="ECO:0000313" key="6">
    <source>
        <dbReference type="EMBL" id="QEE25659.1"/>
    </source>
</evidence>
<gene>
    <name evidence="6" type="ORF">CS053_14970</name>
</gene>
<evidence type="ECO:0000259" key="5">
    <source>
        <dbReference type="PROSITE" id="PS51296"/>
    </source>
</evidence>
<dbReference type="InterPro" id="IPR036922">
    <property type="entry name" value="Rieske_2Fe-2S_sf"/>
</dbReference>
<organism evidence="6 7">
    <name type="scientific">Rhodanobacter glycinis</name>
    <dbReference type="NCBI Taxonomy" id="582702"/>
    <lineage>
        <taxon>Bacteria</taxon>
        <taxon>Pseudomonadati</taxon>
        <taxon>Pseudomonadota</taxon>
        <taxon>Gammaproteobacteria</taxon>
        <taxon>Lysobacterales</taxon>
        <taxon>Rhodanobacteraceae</taxon>
        <taxon>Rhodanobacter</taxon>
    </lineage>
</organism>
<dbReference type="RefSeq" id="WP_147627986.1">
    <property type="nucleotide sequence ID" value="NZ_CP042807.1"/>
</dbReference>
<dbReference type="KEGG" id="rgl:CS053_14970"/>
<sequence length="117" mass="12503">MDTLTPLRPLCRLDDLPDGEAVALDAMLPDGEENLIVLRHGDGVRAWINVCPHAGRRLDWAPGKFLITRGTLVCAVHGASFRTDDGCCVGGPCRGDSLRAVPLTIEDGEVWLAAAEA</sequence>
<keyword evidence="1" id="KW-0001">2Fe-2S</keyword>
<accession>A0A5B9E1T9</accession>
<evidence type="ECO:0000313" key="7">
    <source>
        <dbReference type="Proteomes" id="UP000321807"/>
    </source>
</evidence>
<evidence type="ECO:0000256" key="3">
    <source>
        <dbReference type="ARBA" id="ARBA00023004"/>
    </source>
</evidence>
<proteinExistence type="predicted"/>
<evidence type="ECO:0000256" key="2">
    <source>
        <dbReference type="ARBA" id="ARBA00022723"/>
    </source>
</evidence>
<dbReference type="Proteomes" id="UP000321807">
    <property type="component" value="Chromosome"/>
</dbReference>
<dbReference type="PANTHER" id="PTHR40261">
    <property type="match status" value="1"/>
</dbReference>
<reference evidence="6 7" key="1">
    <citation type="submission" date="2019-08" db="EMBL/GenBank/DDBJ databases">
        <title>Complete genome sequence of Rhodanobacter glycinis strain T01E-68 isolated from tomato root.</title>
        <authorList>
            <person name="Weon H.-Y."/>
            <person name="Lee S.A."/>
        </authorList>
    </citation>
    <scope>NUCLEOTIDE SEQUENCE [LARGE SCALE GENOMIC DNA]</scope>
    <source>
        <strain evidence="6 7">T01E-68</strain>
    </source>
</reference>
<feature type="domain" description="Rieske" evidence="5">
    <location>
        <begin position="19"/>
        <end position="112"/>
    </location>
</feature>
<dbReference type="PROSITE" id="PS51296">
    <property type="entry name" value="RIESKE"/>
    <property type="match status" value="1"/>
</dbReference>
<dbReference type="EMBL" id="CP042807">
    <property type="protein sequence ID" value="QEE25659.1"/>
    <property type="molecule type" value="Genomic_DNA"/>
</dbReference>
<evidence type="ECO:0000256" key="4">
    <source>
        <dbReference type="ARBA" id="ARBA00023014"/>
    </source>
</evidence>
<protein>
    <submittedName>
        <fullName evidence="6">Rieske 2Fe-2S domain-containing protein</fullName>
    </submittedName>
</protein>
<dbReference type="PANTHER" id="PTHR40261:SF1">
    <property type="entry name" value="RIESKE DOMAIN-CONTAINING PROTEIN"/>
    <property type="match status" value="1"/>
</dbReference>
<dbReference type="AlphaFoldDB" id="A0A5B9E1T9"/>
<evidence type="ECO:0000256" key="1">
    <source>
        <dbReference type="ARBA" id="ARBA00022714"/>
    </source>
</evidence>